<proteinExistence type="predicted"/>
<evidence type="ECO:0000313" key="2">
    <source>
        <dbReference type="EMBL" id="MBB4274477.1"/>
    </source>
</evidence>
<name>A0A7W6WDK5_9HYPH</name>
<dbReference type="Proteomes" id="UP000533641">
    <property type="component" value="Unassembled WGS sequence"/>
</dbReference>
<evidence type="ECO:0000313" key="3">
    <source>
        <dbReference type="Proteomes" id="UP000533641"/>
    </source>
</evidence>
<protein>
    <submittedName>
        <fullName evidence="2">Uncharacterized protein</fullName>
    </submittedName>
</protein>
<feature type="region of interest" description="Disordered" evidence="1">
    <location>
        <begin position="93"/>
        <end position="112"/>
    </location>
</feature>
<sequence length="150" mass="16805">MTSTFIDSDPASRVSAFGLIGIKRFLEDESNCSSMFAIPDNPPSPVEGQDRKFRLAGRLIPREVRHFLPNILQAIAIIKTVIAGKPFADYRNDNPASRSGTGHLESQPRHSDNLKNAWPEIAWAASRRSSRAAARISWRFRQDYLGCHRG</sequence>
<organism evidence="2 3">
    <name type="scientific">Rhizobium mongolense</name>
    <dbReference type="NCBI Taxonomy" id="57676"/>
    <lineage>
        <taxon>Bacteria</taxon>
        <taxon>Pseudomonadati</taxon>
        <taxon>Pseudomonadota</taxon>
        <taxon>Alphaproteobacteria</taxon>
        <taxon>Hyphomicrobiales</taxon>
        <taxon>Rhizobiaceae</taxon>
        <taxon>Rhizobium/Agrobacterium group</taxon>
        <taxon>Rhizobium</taxon>
    </lineage>
</organism>
<dbReference type="RefSeq" id="WP_246778501.1">
    <property type="nucleotide sequence ID" value="NZ_JACIGM010000004.1"/>
</dbReference>
<dbReference type="EMBL" id="JACIGM010000004">
    <property type="protein sequence ID" value="MBB4274477.1"/>
    <property type="molecule type" value="Genomic_DNA"/>
</dbReference>
<comment type="caution">
    <text evidence="2">The sequence shown here is derived from an EMBL/GenBank/DDBJ whole genome shotgun (WGS) entry which is preliminary data.</text>
</comment>
<evidence type="ECO:0000256" key="1">
    <source>
        <dbReference type="SAM" id="MobiDB-lite"/>
    </source>
</evidence>
<dbReference type="AlphaFoldDB" id="A0A7W6WDK5"/>
<gene>
    <name evidence="2" type="ORF">GGE12_002253</name>
</gene>
<reference evidence="2 3" key="1">
    <citation type="submission" date="2020-08" db="EMBL/GenBank/DDBJ databases">
        <title>Genomic Encyclopedia of Type Strains, Phase IV (KMG-V): Genome sequencing to study the core and pangenomes of soil and plant-associated prokaryotes.</title>
        <authorList>
            <person name="Whitman W."/>
        </authorList>
    </citation>
    <scope>NUCLEOTIDE SEQUENCE [LARGE SCALE GENOMIC DNA]</scope>
    <source>
        <strain evidence="2 3">SEMIA 402</strain>
    </source>
</reference>
<accession>A0A7W6WDK5</accession>